<accession>B9XJB2</accession>
<dbReference type="STRING" id="320771.Cflav_PD3209"/>
<proteinExistence type="predicted"/>
<evidence type="ECO:0000313" key="1">
    <source>
        <dbReference type="EMBL" id="EEF60150.1"/>
    </source>
</evidence>
<dbReference type="Proteomes" id="UP000003688">
    <property type="component" value="Unassembled WGS sequence"/>
</dbReference>
<evidence type="ECO:0000313" key="2">
    <source>
        <dbReference type="Proteomes" id="UP000003688"/>
    </source>
</evidence>
<keyword evidence="2" id="KW-1185">Reference proteome</keyword>
<dbReference type="EMBL" id="ABOX02000020">
    <property type="protein sequence ID" value="EEF60150.1"/>
    <property type="molecule type" value="Genomic_DNA"/>
</dbReference>
<protein>
    <submittedName>
        <fullName evidence="1">Uncharacterized protein</fullName>
    </submittedName>
</protein>
<organism evidence="1 2">
    <name type="scientific">Pedosphaera parvula (strain Ellin514)</name>
    <dbReference type="NCBI Taxonomy" id="320771"/>
    <lineage>
        <taxon>Bacteria</taxon>
        <taxon>Pseudomonadati</taxon>
        <taxon>Verrucomicrobiota</taxon>
        <taxon>Pedosphaerae</taxon>
        <taxon>Pedosphaerales</taxon>
        <taxon>Pedosphaeraceae</taxon>
        <taxon>Pedosphaera</taxon>
    </lineage>
</organism>
<name>B9XJB2_PEDPL</name>
<sequence>MTEMNAIKAVQGGNLRRPFFFFSTTGKKAMTRGSFARCFSDILFQKCYVVLLLTLCSTASAVDFATLCADHAAIERVYYNHRTGTKASFEETLPRATLENLVQQDLKKESVLRKNYGITITPALLDAEVNRINTTTRAPEMLAEIKAALGNDPTRFAEAFARPILVERLLHDKFENDDALHAAKRHESEQIRNSLLAARTNGATAPQLLAQLKKANTNAVTETTWQLTPRPAETNAPAADELDIKKRFGPDAQIISGPHGPAKEQKFYFEELPPALQNVLRVQLRHPGDVSAVIETPGGFLLYVVSEKSQTTLSAACLSLPKRSYEEWLTEQKP</sequence>
<dbReference type="AlphaFoldDB" id="B9XJB2"/>
<comment type="caution">
    <text evidence="1">The sequence shown here is derived from an EMBL/GenBank/DDBJ whole genome shotgun (WGS) entry which is preliminary data.</text>
</comment>
<reference evidence="1 2" key="1">
    <citation type="journal article" date="2011" name="J. Bacteriol.">
        <title>Genome sequence of 'Pedosphaera parvula' Ellin514, an aerobic Verrucomicrobial isolate from pasture soil.</title>
        <authorList>
            <person name="Kant R."/>
            <person name="van Passel M.W."/>
            <person name="Sangwan P."/>
            <person name="Palva A."/>
            <person name="Lucas S."/>
            <person name="Copeland A."/>
            <person name="Lapidus A."/>
            <person name="Glavina Del Rio T."/>
            <person name="Dalin E."/>
            <person name="Tice H."/>
            <person name="Bruce D."/>
            <person name="Goodwin L."/>
            <person name="Pitluck S."/>
            <person name="Chertkov O."/>
            <person name="Larimer F.W."/>
            <person name="Land M.L."/>
            <person name="Hauser L."/>
            <person name="Brettin T.S."/>
            <person name="Detter J.C."/>
            <person name="Han S."/>
            <person name="de Vos W.M."/>
            <person name="Janssen P.H."/>
            <person name="Smidt H."/>
        </authorList>
    </citation>
    <scope>NUCLEOTIDE SEQUENCE [LARGE SCALE GENOMIC DNA]</scope>
    <source>
        <strain evidence="1 2">Ellin514</strain>
    </source>
</reference>
<gene>
    <name evidence="1" type="ORF">Cflav_PD3209</name>
</gene>